<evidence type="ECO:0000259" key="14">
    <source>
        <dbReference type="PROSITE" id="PS51726"/>
    </source>
</evidence>
<dbReference type="GO" id="GO:0031507">
    <property type="term" value="P:heterochromatin formation"/>
    <property type="evidence" value="ECO:0007669"/>
    <property type="project" value="UniProtKB-ARBA"/>
</dbReference>
<evidence type="ECO:0000256" key="4">
    <source>
        <dbReference type="ARBA" id="ARBA00022679"/>
    </source>
</evidence>
<evidence type="ECO:0000256" key="6">
    <source>
        <dbReference type="ARBA" id="ARBA00022771"/>
    </source>
</evidence>
<keyword evidence="4" id="KW-0808">Transferase</keyword>
<evidence type="ECO:0000256" key="13">
    <source>
        <dbReference type="SAM" id="MobiDB-lite"/>
    </source>
</evidence>
<comment type="caution">
    <text evidence="15">The sequence shown here is derived from an EMBL/GenBank/DDBJ whole genome shotgun (WGS) entry which is preliminary data.</text>
</comment>
<dbReference type="SUPFAM" id="SSF55729">
    <property type="entry name" value="Acyl-CoA N-acyltransferases (Nat)"/>
    <property type="match status" value="1"/>
</dbReference>
<evidence type="ECO:0000256" key="12">
    <source>
        <dbReference type="RuleBase" id="RU361211"/>
    </source>
</evidence>
<comment type="catalytic activity">
    <reaction evidence="12">
        <text>L-lysyl-[protein] + acetyl-CoA = N(6)-acetyl-L-lysyl-[protein] + CoA + H(+)</text>
        <dbReference type="Rhea" id="RHEA:45948"/>
        <dbReference type="Rhea" id="RHEA-COMP:9752"/>
        <dbReference type="Rhea" id="RHEA-COMP:10731"/>
        <dbReference type="ChEBI" id="CHEBI:15378"/>
        <dbReference type="ChEBI" id="CHEBI:29969"/>
        <dbReference type="ChEBI" id="CHEBI:57287"/>
        <dbReference type="ChEBI" id="CHEBI:57288"/>
        <dbReference type="ChEBI" id="CHEBI:61930"/>
        <dbReference type="EC" id="2.3.1.48"/>
    </reaction>
</comment>
<evidence type="ECO:0000256" key="8">
    <source>
        <dbReference type="ARBA" id="ARBA00022853"/>
    </source>
</evidence>
<evidence type="ECO:0000256" key="11">
    <source>
        <dbReference type="PIRSR" id="PIRSR602717-51"/>
    </source>
</evidence>
<accession>A0A8H7S9B3</accession>
<keyword evidence="16" id="KW-1185">Reference proteome</keyword>
<keyword evidence="9" id="KW-0007">Acetylation</keyword>
<keyword evidence="5" id="KW-0479">Metal-binding</keyword>
<proteinExistence type="inferred from homology"/>
<evidence type="ECO:0000256" key="9">
    <source>
        <dbReference type="ARBA" id="ARBA00022990"/>
    </source>
</evidence>
<dbReference type="GO" id="GO:1990467">
    <property type="term" value="C:NuA3a histone acetyltransferase complex"/>
    <property type="evidence" value="ECO:0007669"/>
    <property type="project" value="TreeGrafter"/>
</dbReference>
<feature type="region of interest" description="Disordered" evidence="13">
    <location>
        <begin position="272"/>
        <end position="313"/>
    </location>
</feature>
<feature type="compositionally biased region" description="Polar residues" evidence="13">
    <location>
        <begin position="54"/>
        <end position="64"/>
    </location>
</feature>
<dbReference type="GO" id="GO:0004402">
    <property type="term" value="F:histone acetyltransferase activity"/>
    <property type="evidence" value="ECO:0007669"/>
    <property type="project" value="InterPro"/>
</dbReference>
<feature type="active site" description="Proton donor/acceptor" evidence="11">
    <location>
        <position position="488"/>
    </location>
</feature>
<dbReference type="GO" id="GO:0008270">
    <property type="term" value="F:zinc ion binding"/>
    <property type="evidence" value="ECO:0007669"/>
    <property type="project" value="UniProtKB-KW"/>
</dbReference>
<feature type="compositionally biased region" description="Low complexity" evidence="13">
    <location>
        <begin position="149"/>
        <end position="162"/>
    </location>
</feature>
<evidence type="ECO:0000256" key="7">
    <source>
        <dbReference type="ARBA" id="ARBA00022833"/>
    </source>
</evidence>
<dbReference type="EMBL" id="JAEPRB010000031">
    <property type="protein sequence ID" value="KAG2225154.1"/>
    <property type="molecule type" value="Genomic_DNA"/>
</dbReference>
<feature type="compositionally biased region" description="Low complexity" evidence="13">
    <location>
        <begin position="94"/>
        <end position="106"/>
    </location>
</feature>
<dbReference type="Pfam" id="PF01853">
    <property type="entry name" value="MOZ_SAS"/>
    <property type="match status" value="1"/>
</dbReference>
<dbReference type="GO" id="GO:0006357">
    <property type="term" value="P:regulation of transcription by RNA polymerase II"/>
    <property type="evidence" value="ECO:0007669"/>
    <property type="project" value="TreeGrafter"/>
</dbReference>
<dbReference type="GO" id="GO:0003682">
    <property type="term" value="F:chromatin binding"/>
    <property type="evidence" value="ECO:0007669"/>
    <property type="project" value="TreeGrafter"/>
</dbReference>
<keyword evidence="8" id="KW-0156">Chromatin regulator</keyword>
<feature type="compositionally biased region" description="Basic residues" evidence="13">
    <location>
        <begin position="1"/>
        <end position="10"/>
    </location>
</feature>
<feature type="region of interest" description="Disordered" evidence="13">
    <location>
        <begin position="1"/>
        <end position="227"/>
    </location>
</feature>
<organism evidence="15 16">
    <name type="scientific">Circinella minor</name>
    <dbReference type="NCBI Taxonomy" id="1195481"/>
    <lineage>
        <taxon>Eukaryota</taxon>
        <taxon>Fungi</taxon>
        <taxon>Fungi incertae sedis</taxon>
        <taxon>Mucoromycota</taxon>
        <taxon>Mucoromycotina</taxon>
        <taxon>Mucoromycetes</taxon>
        <taxon>Mucorales</taxon>
        <taxon>Lichtheimiaceae</taxon>
        <taxon>Circinella</taxon>
    </lineage>
</organism>
<evidence type="ECO:0000256" key="10">
    <source>
        <dbReference type="ARBA" id="ARBA00023242"/>
    </source>
</evidence>
<evidence type="ECO:0000256" key="5">
    <source>
        <dbReference type="ARBA" id="ARBA00022723"/>
    </source>
</evidence>
<feature type="domain" description="MYST-type HAT" evidence="14">
    <location>
        <begin position="312"/>
        <end position="587"/>
    </location>
</feature>
<dbReference type="GO" id="GO:0003712">
    <property type="term" value="F:transcription coregulator activity"/>
    <property type="evidence" value="ECO:0007669"/>
    <property type="project" value="TreeGrafter"/>
</dbReference>
<dbReference type="InterPro" id="IPR040706">
    <property type="entry name" value="Zf-MYST"/>
</dbReference>
<dbReference type="Gene3D" id="1.10.10.10">
    <property type="entry name" value="Winged helix-like DNA-binding domain superfamily/Winged helix DNA-binding domain"/>
    <property type="match status" value="1"/>
</dbReference>
<dbReference type="Gene3D" id="3.40.630.30">
    <property type="match status" value="1"/>
</dbReference>
<evidence type="ECO:0000256" key="2">
    <source>
        <dbReference type="ARBA" id="ARBA00010107"/>
    </source>
</evidence>
<feature type="compositionally biased region" description="Basic and acidic residues" evidence="13">
    <location>
        <begin position="107"/>
        <end position="123"/>
    </location>
</feature>
<feature type="compositionally biased region" description="Basic and acidic residues" evidence="13">
    <location>
        <begin position="65"/>
        <end position="75"/>
    </location>
</feature>
<evidence type="ECO:0000313" key="16">
    <source>
        <dbReference type="Proteomes" id="UP000646827"/>
    </source>
</evidence>
<keyword evidence="10 12" id="KW-0539">Nucleus</keyword>
<dbReference type="FunFam" id="3.40.630.30:FF:000001">
    <property type="entry name" value="Histone acetyltransferase"/>
    <property type="match status" value="1"/>
</dbReference>
<name>A0A8H7S9B3_9FUNG</name>
<feature type="compositionally biased region" description="Basic residues" evidence="13">
    <location>
        <begin position="192"/>
        <end position="210"/>
    </location>
</feature>
<protein>
    <recommendedName>
        <fullName evidence="3 12">Histone acetyltransferase</fullName>
        <ecNumber evidence="3 12">2.3.1.48</ecNumber>
    </recommendedName>
</protein>
<dbReference type="Gene3D" id="3.30.60.60">
    <property type="entry name" value="N-acetyl transferase-like"/>
    <property type="match status" value="1"/>
</dbReference>
<evidence type="ECO:0000256" key="1">
    <source>
        <dbReference type="ARBA" id="ARBA00004123"/>
    </source>
</evidence>
<dbReference type="FunFam" id="3.30.60.60:FF:000001">
    <property type="entry name" value="Histone acetyltransferase"/>
    <property type="match status" value="1"/>
</dbReference>
<dbReference type="Proteomes" id="UP000646827">
    <property type="component" value="Unassembled WGS sequence"/>
</dbReference>
<comment type="subcellular location">
    <subcellularLocation>
        <location evidence="1 12">Nucleus</location>
    </subcellularLocation>
</comment>
<dbReference type="InterPro" id="IPR036388">
    <property type="entry name" value="WH-like_DNA-bd_sf"/>
</dbReference>
<feature type="compositionally biased region" description="Polar residues" evidence="13">
    <location>
        <begin position="33"/>
        <end position="46"/>
    </location>
</feature>
<dbReference type="Pfam" id="PF17772">
    <property type="entry name" value="zf-MYST"/>
    <property type="match status" value="1"/>
</dbReference>
<keyword evidence="7" id="KW-0862">Zinc</keyword>
<dbReference type="OrthoDB" id="787137at2759"/>
<dbReference type="EC" id="2.3.1.48" evidence="3 12"/>
<dbReference type="PANTHER" id="PTHR10615:SF161">
    <property type="entry name" value="HISTONE ACETYLTRANSFERASE KAT7"/>
    <property type="match status" value="1"/>
</dbReference>
<dbReference type="PANTHER" id="PTHR10615">
    <property type="entry name" value="HISTONE ACETYLTRANSFERASE"/>
    <property type="match status" value="1"/>
</dbReference>
<reference evidence="15 16" key="1">
    <citation type="submission" date="2020-12" db="EMBL/GenBank/DDBJ databases">
        <title>Metabolic potential, ecology and presence of endohyphal bacteria is reflected in genomic diversity of Mucoromycotina.</title>
        <authorList>
            <person name="Muszewska A."/>
            <person name="Okrasinska A."/>
            <person name="Steczkiewicz K."/>
            <person name="Drgas O."/>
            <person name="Orlowska M."/>
            <person name="Perlinska-Lenart U."/>
            <person name="Aleksandrzak-Piekarczyk T."/>
            <person name="Szatraj K."/>
            <person name="Zielenkiewicz U."/>
            <person name="Pilsyk S."/>
            <person name="Malc E."/>
            <person name="Mieczkowski P."/>
            <person name="Kruszewska J.S."/>
            <person name="Biernat P."/>
            <person name="Pawlowska J."/>
        </authorList>
    </citation>
    <scope>NUCLEOTIDE SEQUENCE [LARGE SCALE GENOMIC DNA]</scope>
    <source>
        <strain evidence="15 16">CBS 142.35</strain>
    </source>
</reference>
<comment type="similarity">
    <text evidence="2 12">Belongs to the MYST (SAS/MOZ) family.</text>
</comment>
<evidence type="ECO:0000313" key="15">
    <source>
        <dbReference type="EMBL" id="KAG2225154.1"/>
    </source>
</evidence>
<feature type="compositionally biased region" description="Polar residues" evidence="13">
    <location>
        <begin position="283"/>
        <end position="293"/>
    </location>
</feature>
<dbReference type="AlphaFoldDB" id="A0A8H7S9B3"/>
<feature type="compositionally biased region" description="Polar residues" evidence="13">
    <location>
        <begin position="139"/>
        <end position="148"/>
    </location>
</feature>
<dbReference type="InterPro" id="IPR050603">
    <property type="entry name" value="MYST_HAT"/>
</dbReference>
<evidence type="ECO:0000256" key="3">
    <source>
        <dbReference type="ARBA" id="ARBA00013184"/>
    </source>
</evidence>
<gene>
    <name evidence="15" type="ORF">INT45_009483</name>
</gene>
<feature type="compositionally biased region" description="Pro residues" evidence="13">
    <location>
        <begin position="163"/>
        <end position="172"/>
    </location>
</feature>
<dbReference type="GO" id="GO:0005634">
    <property type="term" value="C:nucleus"/>
    <property type="evidence" value="ECO:0007669"/>
    <property type="project" value="UniProtKB-SubCell"/>
</dbReference>
<keyword evidence="6" id="KW-0863">Zinc-finger</keyword>
<dbReference type="InterPro" id="IPR016181">
    <property type="entry name" value="Acyl_CoA_acyltransferase"/>
</dbReference>
<dbReference type="InterPro" id="IPR002717">
    <property type="entry name" value="HAT_MYST-type"/>
</dbReference>
<feature type="compositionally biased region" description="Low complexity" evidence="13">
    <location>
        <begin position="173"/>
        <end position="183"/>
    </location>
</feature>
<sequence>MITRGRKRRLSPQDEEINTIKPKRTRGNHKLTVASSSEQVKQPQDNIRTRSLRKSYNTISPSTPERTHSQIDESHSITPSSPSNRKTRHKNLRRSSSTSSLLQNTNENDKTLITEENVKEQSVTRKRKRKQLKMDNDRSSSLPSTTESKPITTLPKTITTTVKPPPPPPSPKPITTTTTTTTPQLKLSIKNKPGRPPKRHKLPPGRPKKKQKEDNHNHNNNNEEGGGQLLEVLMDEAKFYRTFGHKLTETESNTNRGAPSDKDKELFIMAKSVAESKDERRSTTTTPEVSTPQSNNNNNNGGGSSKSDETIPAPPKIDKIQFGNYLIDTWYVAPYPAEYSQYPILYFCEYCLKYMNSSFVAGRHKLKCTAQHPPGDEIYRDGHISVFEVDGRKNKIYCQNLCLLGKMFIDHKTLYYDVEPFLFYIMTEVDDQGCHIVGYFSKEKRSMMNYNVSCILTLPVHQRKGYGQYLIDFSYLLTKKEEGTGSPEKPLSNLGLLSYRKYWKDALFKQLQNQKDSISIEDLSLRSGMTPDDVISTLQLANILKKDTQSDEGYIMELDQATIDNHINKVKERGLPQVDPTKLTWTPYVLSRERLVALTSAATTPTITTSTTSFHH</sequence>
<dbReference type="PROSITE" id="PS51726">
    <property type="entry name" value="MYST_HAT"/>
    <property type="match status" value="1"/>
</dbReference>